<gene>
    <name evidence="1" type="ORF">DSO57_1037585</name>
</gene>
<organism evidence="1 2">
    <name type="scientific">Entomophthora muscae</name>
    <dbReference type="NCBI Taxonomy" id="34485"/>
    <lineage>
        <taxon>Eukaryota</taxon>
        <taxon>Fungi</taxon>
        <taxon>Fungi incertae sedis</taxon>
        <taxon>Zoopagomycota</taxon>
        <taxon>Entomophthoromycotina</taxon>
        <taxon>Entomophthoromycetes</taxon>
        <taxon>Entomophthorales</taxon>
        <taxon>Entomophthoraceae</taxon>
        <taxon>Entomophthora</taxon>
    </lineage>
</organism>
<name>A0ACC2SBZ8_9FUNG</name>
<sequence length="427" mass="47165">MTSRLPPFVLTDSYKLSHAALYPPSRAMSAYGAFRASFRRDPKDSRILFYGMRYLIEEYLNRRWTLEDLALSEAFFSTHNSNFSPFPFDNSLFKRFIEENDGYFPVTLRALPEGTVVYPGTPVFTITAEEPYAALVTFLESLLSLIWYPTTVATLSRRCRDTIQVAFDASVDEGADHPIKKLRDFGLRGCTSIEQAIQGGSAHLVSFEGSSTMPAGYYVQKYWNEGKPVATCVPGTEHSVMTAYPTEMEAMVRLIDEYGSGTYACVLDSYDYDHALSSLLPQIASMKLEKGGIIILRPDSGDPVDTVLKALAAADKVFGSSVNQKGFKVLKGCGVIQGDGIDQEIIKNIISAVLEAGFSAQNVTFGMGAALLQRVDRDTMSFATKLSYRLGMDGIHHSICKDPKTNPGKASLPGKFYVKLEPTHQVF</sequence>
<comment type="caution">
    <text evidence="1">The sequence shown here is derived from an EMBL/GenBank/DDBJ whole genome shotgun (WGS) entry which is preliminary data.</text>
</comment>
<evidence type="ECO:0000313" key="1">
    <source>
        <dbReference type="EMBL" id="KAJ9059818.1"/>
    </source>
</evidence>
<proteinExistence type="predicted"/>
<reference evidence="1" key="1">
    <citation type="submission" date="2022-04" db="EMBL/GenBank/DDBJ databases">
        <title>Genome of the entomopathogenic fungus Entomophthora muscae.</title>
        <authorList>
            <person name="Elya C."/>
            <person name="Lovett B.R."/>
            <person name="Lee E."/>
            <person name="Macias A.M."/>
            <person name="Hajek A.E."/>
            <person name="De Bivort B.L."/>
            <person name="Kasson M.T."/>
            <person name="De Fine Licht H.H."/>
            <person name="Stajich J.E."/>
        </authorList>
    </citation>
    <scope>NUCLEOTIDE SEQUENCE</scope>
    <source>
        <strain evidence="1">Berkeley</strain>
    </source>
</reference>
<evidence type="ECO:0000313" key="2">
    <source>
        <dbReference type="Proteomes" id="UP001165960"/>
    </source>
</evidence>
<keyword evidence="2" id="KW-1185">Reference proteome</keyword>
<dbReference type="EMBL" id="QTSX02005381">
    <property type="protein sequence ID" value="KAJ9059818.1"/>
    <property type="molecule type" value="Genomic_DNA"/>
</dbReference>
<dbReference type="Proteomes" id="UP001165960">
    <property type="component" value="Unassembled WGS sequence"/>
</dbReference>
<accession>A0ACC2SBZ8</accession>
<protein>
    <submittedName>
        <fullName evidence="1">Uncharacterized protein</fullName>
    </submittedName>
</protein>